<reference evidence="3" key="1">
    <citation type="submission" date="2022-06" db="EMBL/GenBank/DDBJ databases">
        <authorList>
            <person name="Andreotti S."/>
            <person name="Wyler E."/>
        </authorList>
    </citation>
    <scope>NUCLEOTIDE SEQUENCE</scope>
</reference>
<dbReference type="GO" id="GO:0005737">
    <property type="term" value="C:cytoplasm"/>
    <property type="evidence" value="ECO:0007669"/>
    <property type="project" value="TreeGrafter"/>
</dbReference>
<protein>
    <submittedName>
        <fullName evidence="3">Pramel4 protein</fullName>
    </submittedName>
</protein>
<evidence type="ECO:0000256" key="1">
    <source>
        <dbReference type="ARBA" id="ARBA00022614"/>
    </source>
</evidence>
<keyword evidence="1" id="KW-0433">Leucine-rich repeat</keyword>
<dbReference type="Proteomes" id="UP001152836">
    <property type="component" value="Unassembled WGS sequence"/>
</dbReference>
<proteinExistence type="predicted"/>
<dbReference type="AlphaFoldDB" id="A0AAU9YZN4"/>
<evidence type="ECO:0000313" key="3">
    <source>
        <dbReference type="EMBL" id="CAH6779982.1"/>
    </source>
</evidence>
<dbReference type="PANTHER" id="PTHR14224:SF94">
    <property type="entry name" value="PRAME FAMILY MEMBER 12"/>
    <property type="match status" value="1"/>
</dbReference>
<sequence length="99" mass="11085">MSSPLTLQMLARSSLLKNEALAISALNKLPMELFPPVFKDAFKGKQTKILSAMRCLIFGMPIITSGTCGLEQRMVSALQMSSERPNQWCTIPKDREKRL</sequence>
<keyword evidence="4" id="KW-1185">Reference proteome</keyword>
<organism evidence="3 4">
    <name type="scientific">Phodopus roborovskii</name>
    <name type="common">Roborovski's desert hamster</name>
    <name type="synonym">Cricetulus roborovskii</name>
    <dbReference type="NCBI Taxonomy" id="109678"/>
    <lineage>
        <taxon>Eukaryota</taxon>
        <taxon>Metazoa</taxon>
        <taxon>Chordata</taxon>
        <taxon>Craniata</taxon>
        <taxon>Vertebrata</taxon>
        <taxon>Euteleostomi</taxon>
        <taxon>Mammalia</taxon>
        <taxon>Eutheria</taxon>
        <taxon>Euarchontoglires</taxon>
        <taxon>Glires</taxon>
        <taxon>Rodentia</taxon>
        <taxon>Myomorpha</taxon>
        <taxon>Muroidea</taxon>
        <taxon>Cricetidae</taxon>
        <taxon>Cricetinae</taxon>
        <taxon>Phodopus</taxon>
    </lineage>
</organism>
<evidence type="ECO:0000313" key="4">
    <source>
        <dbReference type="Proteomes" id="UP001152836"/>
    </source>
</evidence>
<name>A0AAU9YZN4_PHORO</name>
<gene>
    <name evidence="3" type="primary">Pramel4</name>
    <name evidence="3" type="ORF">PHOROB_LOCUS3423</name>
</gene>
<dbReference type="EMBL" id="CALSGD010000693">
    <property type="protein sequence ID" value="CAH6779982.1"/>
    <property type="molecule type" value="Genomic_DNA"/>
</dbReference>
<comment type="caution">
    <text evidence="3">The sequence shown here is derived from an EMBL/GenBank/DDBJ whole genome shotgun (WGS) entry which is preliminary data.</text>
</comment>
<dbReference type="PANTHER" id="PTHR14224">
    <property type="entry name" value="SIMILAR TO PREFERENTIALLY EXPRESSED ANTIGEN IN MELANOMA-LIKE 3"/>
    <property type="match status" value="1"/>
</dbReference>
<accession>A0AAU9YZN4</accession>
<keyword evidence="2" id="KW-0677">Repeat</keyword>
<evidence type="ECO:0000256" key="2">
    <source>
        <dbReference type="ARBA" id="ARBA00022737"/>
    </source>
</evidence>
<dbReference type="InterPro" id="IPR050694">
    <property type="entry name" value="LRRC14/PRAME"/>
</dbReference>